<evidence type="ECO:0000313" key="1">
    <source>
        <dbReference type="EMBL" id="CAK0911829.1"/>
    </source>
</evidence>
<sequence length="595" mass="67206">MNGQELFDVAARAGHVVIAFCQYRIFDRLREYPFSLALGSDDDIQRQPENLKDGPEPDEQCANQMWHLLQNGCSMSRLLRVVKALQGLEWATVTAEQLRTSAAQLIRRHPEYGCETLVARSSVNTWDKLLPRKTADEKRMEKLGKGVEKLQRANPWKSGGRQLFFRDLMGVARQKTWNFKPVDAQLQVMARRSDTWFNKTSRVRRRYEQQAMARASTKQQEISEGIEHLQAALRQHRSRMLEEAAASKPVHMSGCHLATSDFAYFEMLWQSEHFTAERCTQRLRQYMVAPNPPAREEIVNLQEHFVFAAQSPVHVSVSELTKIARYQSADVVTSENWGRLAMDDKGNMFTVDFMFNLSAHDLPIVGNDQVSVLTGLHHVGGGTLVSYDKWVPFDTYVVGLPDPGPRAPSNSTKSNNTEDLIRLMPWLQKCWDKRPNQHADSGEPVRREPPWPVQELSDEAIEEVFAELDRRRQHLADEEIGVLGDEFRTRILGGAWTAAHVGVAADAVAGEARGALAKNFCNKSILRKMARFDYAAHPEGIPAILARAWCHIMQYFYNLDAAHGGVPDYRISPADVAGCAETAEFTEAVVDLAGH</sequence>
<feature type="non-terminal residue" evidence="1">
    <location>
        <position position="595"/>
    </location>
</feature>
<name>A0ABN9YIM9_9DINO</name>
<keyword evidence="2" id="KW-1185">Reference proteome</keyword>
<organism evidence="1 2">
    <name type="scientific">Prorocentrum cordatum</name>
    <dbReference type="NCBI Taxonomy" id="2364126"/>
    <lineage>
        <taxon>Eukaryota</taxon>
        <taxon>Sar</taxon>
        <taxon>Alveolata</taxon>
        <taxon>Dinophyceae</taxon>
        <taxon>Prorocentrales</taxon>
        <taxon>Prorocentraceae</taxon>
        <taxon>Prorocentrum</taxon>
    </lineage>
</organism>
<evidence type="ECO:0000313" key="2">
    <source>
        <dbReference type="Proteomes" id="UP001189429"/>
    </source>
</evidence>
<comment type="caution">
    <text evidence="1">The sequence shown here is derived from an EMBL/GenBank/DDBJ whole genome shotgun (WGS) entry which is preliminary data.</text>
</comment>
<dbReference type="Proteomes" id="UP001189429">
    <property type="component" value="Unassembled WGS sequence"/>
</dbReference>
<gene>
    <name evidence="1" type="ORF">PCOR1329_LOCUS85582</name>
</gene>
<proteinExistence type="predicted"/>
<accession>A0ABN9YIM9</accession>
<reference evidence="1" key="1">
    <citation type="submission" date="2023-10" db="EMBL/GenBank/DDBJ databases">
        <authorList>
            <person name="Chen Y."/>
            <person name="Shah S."/>
            <person name="Dougan E. K."/>
            <person name="Thang M."/>
            <person name="Chan C."/>
        </authorList>
    </citation>
    <scope>NUCLEOTIDE SEQUENCE [LARGE SCALE GENOMIC DNA]</scope>
</reference>
<dbReference type="EMBL" id="CAUYUJ010022649">
    <property type="protein sequence ID" value="CAK0911829.1"/>
    <property type="molecule type" value="Genomic_DNA"/>
</dbReference>
<protein>
    <submittedName>
        <fullName evidence="1">Uncharacterized protein</fullName>
    </submittedName>
</protein>